<name>A0A560IVT6_9BRAD</name>
<evidence type="ECO:0000256" key="1">
    <source>
        <dbReference type="SAM" id="MobiDB-lite"/>
    </source>
</evidence>
<comment type="caution">
    <text evidence="2">The sequence shown here is derived from an EMBL/GenBank/DDBJ whole genome shotgun (WGS) entry which is preliminary data.</text>
</comment>
<dbReference type="OrthoDB" id="8452673at2"/>
<feature type="region of interest" description="Disordered" evidence="1">
    <location>
        <begin position="1"/>
        <end position="24"/>
    </location>
</feature>
<keyword evidence="3" id="KW-1185">Reference proteome</keyword>
<evidence type="ECO:0000313" key="3">
    <source>
        <dbReference type="Proteomes" id="UP000315914"/>
    </source>
</evidence>
<proteinExistence type="predicted"/>
<accession>A0A560IVT6</accession>
<organism evidence="2 3">
    <name type="scientific">Bradyrhizobium sacchari</name>
    <dbReference type="NCBI Taxonomy" id="1399419"/>
    <lineage>
        <taxon>Bacteria</taxon>
        <taxon>Pseudomonadati</taxon>
        <taxon>Pseudomonadota</taxon>
        <taxon>Alphaproteobacteria</taxon>
        <taxon>Hyphomicrobiales</taxon>
        <taxon>Nitrobacteraceae</taxon>
        <taxon>Bradyrhizobium</taxon>
    </lineage>
</organism>
<dbReference type="EMBL" id="VITW01000004">
    <property type="protein sequence ID" value="TWB76024.1"/>
    <property type="molecule type" value="Genomic_DNA"/>
</dbReference>
<sequence>MTNDITIPQDGPPQADDGFSNSSRTHRVGRGAYIKWNDKQGWVDRDGVTAPSPLLVVGVKEILRRWKNNEAEDIVEQPLPDADELNANIPAQDWEVGVDGKPRPPWAHTVVVYLVNLSTGETYTYTSATTGAHIAFDALKEAVITMRALRGSRCMPLVHLTDAPMKMKYGRHGKRPKFEIIDWRVPGGGGNPVPAVPPTPQLSGPSEAEKAANAATASISSGISTGAAQPALLQLQATPHQAKPKPPIDVSTETLAAMTDVKPVTTAEMLNDKIVF</sequence>
<dbReference type="Proteomes" id="UP000315914">
    <property type="component" value="Unassembled WGS sequence"/>
</dbReference>
<reference evidence="2 3" key="1">
    <citation type="submission" date="2019-06" db="EMBL/GenBank/DDBJ databases">
        <title>Genomic Encyclopedia of Type Strains, Phase IV (KMG-V): Genome sequencing to study the core and pangenomes of soil and plant-associated prokaryotes.</title>
        <authorList>
            <person name="Whitman W."/>
        </authorList>
    </citation>
    <scope>NUCLEOTIDE SEQUENCE [LARGE SCALE GENOMIC DNA]</scope>
    <source>
        <strain evidence="2 3">BR 10556</strain>
    </source>
</reference>
<dbReference type="RefSeq" id="WP_136615039.1">
    <property type="nucleotide sequence ID" value="NZ_LWIG01000007.1"/>
</dbReference>
<gene>
    <name evidence="2" type="ORF">FBZ95_104204</name>
</gene>
<dbReference type="AlphaFoldDB" id="A0A560IVT6"/>
<evidence type="ECO:0000313" key="2">
    <source>
        <dbReference type="EMBL" id="TWB76024.1"/>
    </source>
</evidence>
<protein>
    <submittedName>
        <fullName evidence="2">Uncharacterized protein</fullName>
    </submittedName>
</protein>
<dbReference type="STRING" id="1399419.A5906_25805"/>